<comment type="caution">
    <text evidence="1">The sequence shown here is derived from an EMBL/GenBank/DDBJ whole genome shotgun (WGS) entry which is preliminary data.</text>
</comment>
<proteinExistence type="predicted"/>
<accession>A0A4Y2ESE7</accession>
<reference evidence="1 2" key="1">
    <citation type="journal article" date="2019" name="Sci. Rep.">
        <title>Orb-weaving spider Araneus ventricosus genome elucidates the spidroin gene catalogue.</title>
        <authorList>
            <person name="Kono N."/>
            <person name="Nakamura H."/>
            <person name="Ohtoshi R."/>
            <person name="Moran D.A.P."/>
            <person name="Shinohara A."/>
            <person name="Yoshida Y."/>
            <person name="Fujiwara M."/>
            <person name="Mori M."/>
            <person name="Tomita M."/>
            <person name="Arakawa K."/>
        </authorList>
    </citation>
    <scope>NUCLEOTIDE SEQUENCE [LARGE SCALE GENOMIC DNA]</scope>
</reference>
<dbReference type="Proteomes" id="UP000499080">
    <property type="component" value="Unassembled WGS sequence"/>
</dbReference>
<dbReference type="PANTHER" id="PTHR47510">
    <property type="entry name" value="REVERSE TRANSCRIPTASE DOMAIN-CONTAINING PROTEIN"/>
    <property type="match status" value="1"/>
</dbReference>
<dbReference type="AlphaFoldDB" id="A0A4Y2ESE7"/>
<keyword evidence="2" id="KW-1185">Reference proteome</keyword>
<organism evidence="1 2">
    <name type="scientific">Araneus ventricosus</name>
    <name type="common">Orbweaver spider</name>
    <name type="synonym">Epeira ventricosa</name>
    <dbReference type="NCBI Taxonomy" id="182803"/>
    <lineage>
        <taxon>Eukaryota</taxon>
        <taxon>Metazoa</taxon>
        <taxon>Ecdysozoa</taxon>
        <taxon>Arthropoda</taxon>
        <taxon>Chelicerata</taxon>
        <taxon>Arachnida</taxon>
        <taxon>Araneae</taxon>
        <taxon>Araneomorphae</taxon>
        <taxon>Entelegynae</taxon>
        <taxon>Araneoidea</taxon>
        <taxon>Araneidae</taxon>
        <taxon>Araneus</taxon>
    </lineage>
</organism>
<evidence type="ECO:0000313" key="2">
    <source>
        <dbReference type="Proteomes" id="UP000499080"/>
    </source>
</evidence>
<name>A0A4Y2ESE7_ARAVE</name>
<dbReference type="OrthoDB" id="6571269at2759"/>
<gene>
    <name evidence="1" type="ORF">AVEN_52625_1</name>
</gene>
<sequence>MARRPEFQEPNLHEELVKVNLKPEVKTYVSAVRNICSAVKGVKSDSKLVINGAREISSLKSVGKLPRRKAIFLLRLSPDTTVYEPSTQYDSNVAVEFNGVGDFVVTDTIAYDDVVMAVKELKYTSTIGIDNIPSFIIKGCAEFLVYLLLALFNLSLKTNTFPHAWKLTKIVPVFIKGNAE</sequence>
<evidence type="ECO:0000313" key="1">
    <source>
        <dbReference type="EMBL" id="GBM30834.1"/>
    </source>
</evidence>
<dbReference type="EMBL" id="BGPR01000669">
    <property type="protein sequence ID" value="GBM30834.1"/>
    <property type="molecule type" value="Genomic_DNA"/>
</dbReference>
<protein>
    <submittedName>
        <fullName evidence="1">Uncharacterized protein</fullName>
    </submittedName>
</protein>
<dbReference type="PANTHER" id="PTHR47510:SF3">
    <property type="entry name" value="ENDO_EXONUCLEASE_PHOSPHATASE DOMAIN-CONTAINING PROTEIN"/>
    <property type="match status" value="1"/>
</dbReference>